<comment type="catalytic activity">
    <reaction evidence="26">
        <text>tetradecanoyl-CoA + H2O = tetradecanoate + CoA + H(+)</text>
        <dbReference type="Rhea" id="RHEA:40119"/>
        <dbReference type="ChEBI" id="CHEBI:15377"/>
        <dbReference type="ChEBI" id="CHEBI:15378"/>
        <dbReference type="ChEBI" id="CHEBI:30807"/>
        <dbReference type="ChEBI" id="CHEBI:57287"/>
        <dbReference type="ChEBI" id="CHEBI:57385"/>
    </reaction>
    <physiologicalReaction direction="left-to-right" evidence="26">
        <dbReference type="Rhea" id="RHEA:40120"/>
    </physiologicalReaction>
</comment>
<proteinExistence type="inferred from homology"/>
<dbReference type="InterPro" id="IPR052365">
    <property type="entry name" value="THEM4/THEM5_acyl-CoA_thioest"/>
</dbReference>
<evidence type="ECO:0000256" key="23">
    <source>
        <dbReference type="ARBA" id="ARBA00047734"/>
    </source>
</evidence>
<protein>
    <recommendedName>
        <fullName evidence="20">Acyl-coenzyme A thioesterase THEM4</fullName>
        <ecNumber evidence="19">3.1.2.2</ecNumber>
    </recommendedName>
    <alternativeName>
        <fullName evidence="21">Thioesterase superfamily member 4</fullName>
    </alternativeName>
</protein>
<evidence type="ECO:0000256" key="12">
    <source>
        <dbReference type="ARBA" id="ARBA00023098"/>
    </source>
</evidence>
<evidence type="ECO:0000256" key="18">
    <source>
        <dbReference type="ARBA" id="ARBA00038456"/>
    </source>
</evidence>
<dbReference type="Proteomes" id="UP000695026">
    <property type="component" value="Unplaced"/>
</dbReference>
<keyword evidence="6" id="KW-0963">Cytoplasm</keyword>
<evidence type="ECO:0000256" key="11">
    <source>
        <dbReference type="ARBA" id="ARBA00022946"/>
    </source>
</evidence>
<evidence type="ECO:0000256" key="16">
    <source>
        <dbReference type="ARBA" id="ARBA00035852"/>
    </source>
</evidence>
<evidence type="ECO:0000256" key="5">
    <source>
        <dbReference type="ARBA" id="ARBA00022475"/>
    </source>
</evidence>
<keyword evidence="15" id="KW-0966">Cell projection</keyword>
<dbReference type="RefSeq" id="XP_025022771.1">
    <property type="nucleotide sequence ID" value="XM_025167003.1"/>
</dbReference>
<keyword evidence="9" id="KW-0378">Hydrolase</keyword>
<dbReference type="GO" id="GO:0032587">
    <property type="term" value="C:ruffle membrane"/>
    <property type="evidence" value="ECO:0007669"/>
    <property type="project" value="UniProtKB-SubCell"/>
</dbReference>
<evidence type="ECO:0000256" key="24">
    <source>
        <dbReference type="ARBA" id="ARBA00047969"/>
    </source>
</evidence>
<evidence type="ECO:0000256" key="19">
    <source>
        <dbReference type="ARBA" id="ARBA00038848"/>
    </source>
</evidence>
<evidence type="ECO:0000313" key="30">
    <source>
        <dbReference type="Proteomes" id="UP000695026"/>
    </source>
</evidence>
<keyword evidence="28" id="KW-1133">Transmembrane helix</keyword>
<evidence type="ECO:0000259" key="29">
    <source>
        <dbReference type="Pfam" id="PF03061"/>
    </source>
</evidence>
<keyword evidence="8" id="KW-0999">Mitochondrion inner membrane</keyword>
<dbReference type="InterPro" id="IPR006683">
    <property type="entry name" value="Thioestr_dom"/>
</dbReference>
<sequence>MMGLWACKCPLERFLSNLNACGWDPRMKHPSSPSDAGDAEGSREDPPPAFTGGTRGLPTLADLRDGQRGYNPAVCRRASRGPDSGPPREHPLCLAPQQQPHQHLIDHGLPNPSWSREMMGQFEKFTKKSEDRSWQRIPSYNNTLDSIPGQCLHPPSTVPPRSLCSFQAVKKNRNANSIPIRGSVLPERSLLEKSWHLNPIDMAFPTFTLLFSFWLPSLSFFLAVYRKAEYNVEKLEGTLLFVRNVATEGRGFEFAMFFNGAEKRMVVLLQPGLYLEGMIGFMHGGAMAAILDHTFASCAICALGVGMTANLSINYKSPIPLGSVVLVETKVEKMEEKKTFMSGGMRSADGRHVHAEATALFIKLDMKNPK</sequence>
<evidence type="ECO:0000256" key="15">
    <source>
        <dbReference type="ARBA" id="ARBA00023273"/>
    </source>
</evidence>
<evidence type="ECO:0000256" key="10">
    <source>
        <dbReference type="ARBA" id="ARBA00022832"/>
    </source>
</evidence>
<dbReference type="AlphaFoldDB" id="A0A9F5J121"/>
<evidence type="ECO:0000256" key="26">
    <source>
        <dbReference type="ARBA" id="ARBA00048180"/>
    </source>
</evidence>
<evidence type="ECO:0000256" key="27">
    <source>
        <dbReference type="SAM" id="MobiDB-lite"/>
    </source>
</evidence>
<keyword evidence="7" id="KW-0053">Apoptosis</keyword>
<evidence type="ECO:0000256" key="28">
    <source>
        <dbReference type="SAM" id="Phobius"/>
    </source>
</evidence>
<dbReference type="CDD" id="cd03443">
    <property type="entry name" value="PaaI_thioesterase"/>
    <property type="match status" value="1"/>
</dbReference>
<keyword evidence="14 28" id="KW-0472">Membrane</keyword>
<evidence type="ECO:0000256" key="2">
    <source>
        <dbReference type="ARBA" id="ARBA00004569"/>
    </source>
</evidence>
<comment type="catalytic activity">
    <reaction evidence="16">
        <text>(5Z,8Z,11Z,14Z)-eicosatetraenoyl-CoA + H2O = (5Z,8Z,11Z,14Z)-eicosatetraenoate + CoA + H(+)</text>
        <dbReference type="Rhea" id="RHEA:40151"/>
        <dbReference type="ChEBI" id="CHEBI:15377"/>
        <dbReference type="ChEBI" id="CHEBI:15378"/>
        <dbReference type="ChEBI" id="CHEBI:32395"/>
        <dbReference type="ChEBI" id="CHEBI:57287"/>
        <dbReference type="ChEBI" id="CHEBI:57368"/>
    </reaction>
    <physiologicalReaction direction="left-to-right" evidence="16">
        <dbReference type="Rhea" id="RHEA:40152"/>
    </physiologicalReaction>
</comment>
<name>A0A9F5J121_PYTBI</name>
<dbReference type="PANTHER" id="PTHR12418">
    <property type="entry name" value="ACYL-COENZYME A THIOESTERASE THEM4"/>
    <property type="match status" value="1"/>
</dbReference>
<keyword evidence="11" id="KW-0809">Transit peptide</keyword>
<feature type="transmembrane region" description="Helical" evidence="28">
    <location>
        <begin position="202"/>
        <end position="225"/>
    </location>
</feature>
<dbReference type="Pfam" id="PF03061">
    <property type="entry name" value="4HBT"/>
    <property type="match status" value="1"/>
</dbReference>
<evidence type="ECO:0000256" key="14">
    <source>
        <dbReference type="ARBA" id="ARBA00023136"/>
    </source>
</evidence>
<reference evidence="31" key="1">
    <citation type="submission" date="2025-08" db="UniProtKB">
        <authorList>
            <consortium name="RefSeq"/>
        </authorList>
    </citation>
    <scope>IDENTIFICATION</scope>
    <source>
        <tissue evidence="31">Liver</tissue>
    </source>
</reference>
<evidence type="ECO:0000256" key="21">
    <source>
        <dbReference type="ARBA" id="ARBA00043210"/>
    </source>
</evidence>
<evidence type="ECO:0000256" key="7">
    <source>
        <dbReference type="ARBA" id="ARBA00022703"/>
    </source>
</evidence>
<keyword evidence="28" id="KW-0812">Transmembrane</keyword>
<comment type="catalytic activity">
    <reaction evidence="17">
        <text>(9Z)-octadecenoyl-CoA + H2O = (9Z)-octadecenoate + CoA + H(+)</text>
        <dbReference type="Rhea" id="RHEA:40139"/>
        <dbReference type="ChEBI" id="CHEBI:15377"/>
        <dbReference type="ChEBI" id="CHEBI:15378"/>
        <dbReference type="ChEBI" id="CHEBI:30823"/>
        <dbReference type="ChEBI" id="CHEBI:57287"/>
        <dbReference type="ChEBI" id="CHEBI:57387"/>
    </reaction>
    <physiologicalReaction direction="left-to-right" evidence="17">
        <dbReference type="Rhea" id="RHEA:40140"/>
    </physiologicalReaction>
</comment>
<dbReference type="PANTHER" id="PTHR12418:SF19">
    <property type="entry name" value="ACYL-COENZYME A THIOESTERASE THEM4"/>
    <property type="match status" value="1"/>
</dbReference>
<evidence type="ECO:0000256" key="17">
    <source>
        <dbReference type="ARBA" id="ARBA00037002"/>
    </source>
</evidence>
<keyword evidence="13" id="KW-0496">Mitochondrion</keyword>
<dbReference type="GO" id="GO:0016787">
    <property type="term" value="F:hydrolase activity"/>
    <property type="evidence" value="ECO:0007669"/>
    <property type="project" value="UniProtKB-KW"/>
</dbReference>
<evidence type="ECO:0000256" key="4">
    <source>
        <dbReference type="ARBA" id="ARBA00004637"/>
    </source>
</evidence>
<dbReference type="InterPro" id="IPR029069">
    <property type="entry name" value="HotDog_dom_sf"/>
</dbReference>
<comment type="similarity">
    <text evidence="18">Belongs to the THEM4/THEM5 thioesterase family.</text>
</comment>
<evidence type="ECO:0000256" key="3">
    <source>
        <dbReference type="ARBA" id="ARBA00004632"/>
    </source>
</evidence>
<accession>A0A9F5J121</accession>
<organism evidence="30 31">
    <name type="scientific">Python bivittatus</name>
    <name type="common">Burmese python</name>
    <name type="synonym">Python molurus bivittatus</name>
    <dbReference type="NCBI Taxonomy" id="176946"/>
    <lineage>
        <taxon>Eukaryota</taxon>
        <taxon>Metazoa</taxon>
        <taxon>Chordata</taxon>
        <taxon>Craniata</taxon>
        <taxon>Vertebrata</taxon>
        <taxon>Euteleostomi</taxon>
        <taxon>Lepidosauria</taxon>
        <taxon>Squamata</taxon>
        <taxon>Bifurcata</taxon>
        <taxon>Unidentata</taxon>
        <taxon>Episquamata</taxon>
        <taxon>Toxicofera</taxon>
        <taxon>Serpentes</taxon>
        <taxon>Henophidia</taxon>
        <taxon>Pythonidae</taxon>
        <taxon>Python</taxon>
    </lineage>
</organism>
<feature type="domain" description="Thioesterase" evidence="29">
    <location>
        <begin position="280"/>
        <end position="351"/>
    </location>
</feature>
<keyword evidence="12" id="KW-0443">Lipid metabolism</keyword>
<dbReference type="GO" id="GO:0006631">
    <property type="term" value="P:fatty acid metabolic process"/>
    <property type="evidence" value="ECO:0007669"/>
    <property type="project" value="UniProtKB-KW"/>
</dbReference>
<dbReference type="EC" id="3.1.2.2" evidence="19"/>
<feature type="region of interest" description="Disordered" evidence="27">
    <location>
        <begin position="27"/>
        <end position="94"/>
    </location>
</feature>
<evidence type="ECO:0000256" key="25">
    <source>
        <dbReference type="ARBA" id="ARBA00048074"/>
    </source>
</evidence>
<dbReference type="GO" id="GO:0005743">
    <property type="term" value="C:mitochondrial inner membrane"/>
    <property type="evidence" value="ECO:0007669"/>
    <property type="project" value="UniProtKB-SubCell"/>
</dbReference>
<keyword evidence="5" id="KW-1003">Cell membrane</keyword>
<evidence type="ECO:0000256" key="20">
    <source>
        <dbReference type="ARBA" id="ARBA00040123"/>
    </source>
</evidence>
<dbReference type="SUPFAM" id="SSF54637">
    <property type="entry name" value="Thioesterase/thiol ester dehydrase-isomerase"/>
    <property type="match status" value="1"/>
</dbReference>
<evidence type="ECO:0000256" key="9">
    <source>
        <dbReference type="ARBA" id="ARBA00022801"/>
    </source>
</evidence>
<gene>
    <name evidence="31" type="primary">LOC103053373</name>
</gene>
<dbReference type="GO" id="GO:0006915">
    <property type="term" value="P:apoptotic process"/>
    <property type="evidence" value="ECO:0007669"/>
    <property type="project" value="UniProtKB-KW"/>
</dbReference>
<comment type="subcellular location">
    <subcellularLocation>
        <location evidence="3">Cell projection</location>
        <location evidence="3">Ruffle membrane</location>
    </subcellularLocation>
    <subcellularLocation>
        <location evidence="1">Cytoplasm</location>
    </subcellularLocation>
    <subcellularLocation>
        <location evidence="4">Mitochondrion inner membrane</location>
        <topology evidence="4">Peripheral membrane protein</topology>
    </subcellularLocation>
    <subcellularLocation>
        <location evidence="2">Mitochondrion intermembrane space</location>
    </subcellularLocation>
</comment>
<dbReference type="OrthoDB" id="506431at2759"/>
<comment type="catalytic activity">
    <reaction evidence="22">
        <text>octanoyl-CoA + H2O = octanoate + CoA + H(+)</text>
        <dbReference type="Rhea" id="RHEA:30143"/>
        <dbReference type="ChEBI" id="CHEBI:15377"/>
        <dbReference type="ChEBI" id="CHEBI:15378"/>
        <dbReference type="ChEBI" id="CHEBI:25646"/>
        <dbReference type="ChEBI" id="CHEBI:57287"/>
        <dbReference type="ChEBI" id="CHEBI:57386"/>
    </reaction>
    <physiologicalReaction direction="left-to-right" evidence="22">
        <dbReference type="Rhea" id="RHEA:30144"/>
    </physiologicalReaction>
</comment>
<comment type="catalytic activity">
    <reaction evidence="24">
        <text>decanoyl-CoA + H2O = decanoate + CoA + H(+)</text>
        <dbReference type="Rhea" id="RHEA:40059"/>
        <dbReference type="ChEBI" id="CHEBI:15377"/>
        <dbReference type="ChEBI" id="CHEBI:15378"/>
        <dbReference type="ChEBI" id="CHEBI:27689"/>
        <dbReference type="ChEBI" id="CHEBI:57287"/>
        <dbReference type="ChEBI" id="CHEBI:61430"/>
    </reaction>
    <physiologicalReaction direction="left-to-right" evidence="24">
        <dbReference type="Rhea" id="RHEA:40060"/>
    </physiologicalReaction>
</comment>
<evidence type="ECO:0000256" key="6">
    <source>
        <dbReference type="ARBA" id="ARBA00022490"/>
    </source>
</evidence>
<keyword evidence="10" id="KW-0276">Fatty acid metabolism</keyword>
<evidence type="ECO:0000256" key="1">
    <source>
        <dbReference type="ARBA" id="ARBA00004496"/>
    </source>
</evidence>
<evidence type="ECO:0000256" key="13">
    <source>
        <dbReference type="ARBA" id="ARBA00023128"/>
    </source>
</evidence>
<comment type="catalytic activity">
    <reaction evidence="23">
        <text>hexadecanoyl-CoA + H2O = hexadecanoate + CoA + H(+)</text>
        <dbReference type="Rhea" id="RHEA:16645"/>
        <dbReference type="ChEBI" id="CHEBI:7896"/>
        <dbReference type="ChEBI" id="CHEBI:15377"/>
        <dbReference type="ChEBI" id="CHEBI:15378"/>
        <dbReference type="ChEBI" id="CHEBI:57287"/>
        <dbReference type="ChEBI" id="CHEBI:57379"/>
        <dbReference type="EC" id="3.1.2.2"/>
    </reaction>
    <physiologicalReaction direction="left-to-right" evidence="23">
        <dbReference type="Rhea" id="RHEA:16646"/>
    </physiologicalReaction>
</comment>
<keyword evidence="30" id="KW-1185">Reference proteome</keyword>
<dbReference type="GO" id="GO:0005758">
    <property type="term" value="C:mitochondrial intermembrane space"/>
    <property type="evidence" value="ECO:0007669"/>
    <property type="project" value="UniProtKB-SubCell"/>
</dbReference>
<evidence type="ECO:0000313" key="31">
    <source>
        <dbReference type="RefSeq" id="XP_025022771.1"/>
    </source>
</evidence>
<comment type="catalytic activity">
    <reaction evidence="25">
        <text>dodecanoyl-CoA + H2O = dodecanoate + CoA + H(+)</text>
        <dbReference type="Rhea" id="RHEA:30135"/>
        <dbReference type="ChEBI" id="CHEBI:15377"/>
        <dbReference type="ChEBI" id="CHEBI:15378"/>
        <dbReference type="ChEBI" id="CHEBI:18262"/>
        <dbReference type="ChEBI" id="CHEBI:57287"/>
        <dbReference type="ChEBI" id="CHEBI:57375"/>
    </reaction>
    <physiologicalReaction direction="left-to-right" evidence="25">
        <dbReference type="Rhea" id="RHEA:30136"/>
    </physiologicalReaction>
</comment>
<dbReference type="Gene3D" id="3.10.129.10">
    <property type="entry name" value="Hotdog Thioesterase"/>
    <property type="match status" value="2"/>
</dbReference>
<dbReference type="GeneID" id="103053373"/>
<dbReference type="KEGG" id="pbi:103053373"/>
<evidence type="ECO:0000256" key="22">
    <source>
        <dbReference type="ARBA" id="ARBA00047588"/>
    </source>
</evidence>
<evidence type="ECO:0000256" key="8">
    <source>
        <dbReference type="ARBA" id="ARBA00022792"/>
    </source>
</evidence>